<dbReference type="Proteomes" id="UP000182011">
    <property type="component" value="Unassembled WGS sequence"/>
</dbReference>
<reference evidence="1 4" key="1">
    <citation type="submission" date="2015-11" db="EMBL/GenBank/DDBJ databases">
        <authorList>
            <person name="Varghese N."/>
        </authorList>
    </citation>
    <scope>NUCLEOTIDE SEQUENCE [LARGE SCALE GENOMIC DNA]</scope>
    <source>
        <strain evidence="1 4">JGI-8</strain>
    </source>
</reference>
<dbReference type="InterPro" id="IPR038636">
    <property type="entry name" value="Wzi_sf"/>
</dbReference>
<accession>A0A0S4MNB3</accession>
<accession>A0A0N7MNN5</accession>
<dbReference type="EMBL" id="CZVI01000007">
    <property type="protein sequence ID" value="CUS84031.1"/>
    <property type="molecule type" value="Genomic_DNA"/>
</dbReference>
<accession>A0A0P1L7J4</accession>
<dbReference type="Pfam" id="PF14052">
    <property type="entry name" value="Caps_assemb_Wzi"/>
    <property type="match status" value="1"/>
</dbReference>
<proteinExistence type="predicted"/>
<evidence type="ECO:0000313" key="4">
    <source>
        <dbReference type="Proteomes" id="UP000182200"/>
    </source>
</evidence>
<dbReference type="InterPro" id="IPR026950">
    <property type="entry name" value="Caps_assemb_Wzi"/>
</dbReference>
<organism evidence="2 3">
    <name type="scientific">Candidatus Kryptonium thompsonii</name>
    <dbReference type="NCBI Taxonomy" id="1633631"/>
    <lineage>
        <taxon>Bacteria</taxon>
        <taxon>Pseudomonadati</taxon>
        <taxon>Candidatus Kryptoniota</taxon>
        <taxon>Candidatus Kryptonium</taxon>
    </lineage>
</organism>
<dbReference type="Proteomes" id="UP000182200">
    <property type="component" value="Unassembled WGS sequence"/>
</dbReference>
<name>A0A0P1LQE6_9BACT</name>
<accession>A0A0P1LAR2</accession>
<accession>A0A0P1P4Y1</accession>
<accession>A0A0P1P3H5</accession>
<dbReference type="EMBL" id="FAOP01000001">
    <property type="protein sequence ID" value="CUU00554.1"/>
    <property type="molecule type" value="Genomic_DNA"/>
</dbReference>
<keyword evidence="4" id="KW-1185">Reference proteome</keyword>
<sequence>MRADKKSCPSKFAILIVIIIIFLENRSFSQFSETIPTDYWVYSIIEELKVRGYFRELPQGYKPYSRIEVAKQIVKENTKITNDFEKGLFKMLEEEFGDEINFLHAQEQSNSSNLLKDSDDFKFKTGVTLFEYAWRDGYSNRLLRFRGRAKFVLYYGDKFTLYNNSLMDQNLLDDTTYTGRRWLGFFAGYTEQGYLKLNVEPLSIKLGRDYIKWGYGRGGNLLISDYAIPYDILQVDLFSRRIKYSWFVSQLDDRIPDSSRVLEIRSDTLETLKARRYLSASRFEINLWNKLYLGFGQSILYGGNRRSIDLTLSNPFAFLYEFQVNDGKESNIFFYADLTYYPARNLNFHAEFLIDDWMYQRKLKGELEPNTYAFLIGFRIGDILNIIGSELNMEYTQVRNRTYNHEYEPLKYLRFKRPIAHPLGNDFQSLEVWLSQWVFGKVKLTLNYKFIEHGEGSIEKPFDKPWMAPEITVETGYKEKFPYGVVERTHLVGIKLFYYFNSRLNFNLELSYLDIKNYKNVEGAKKNLFTFKAWVFFNFEKLVW</sequence>
<accession>A0A0N7MQS9</accession>
<evidence type="ECO:0000313" key="2">
    <source>
        <dbReference type="EMBL" id="CUU00554.1"/>
    </source>
</evidence>
<dbReference type="OrthoDB" id="9808260at2"/>
<gene>
    <name evidence="2" type="ORF">JGI4_00016</name>
    <name evidence="1" type="ORF">JGI8_00763</name>
</gene>
<accession>A0A0P1LQE6</accession>
<evidence type="ECO:0000313" key="3">
    <source>
        <dbReference type="Proteomes" id="UP000182011"/>
    </source>
</evidence>
<evidence type="ECO:0000313" key="1">
    <source>
        <dbReference type="EMBL" id="CUS84031.1"/>
    </source>
</evidence>
<dbReference type="AlphaFoldDB" id="A0A0P1LQE6"/>
<accession>A0A0P1LZD9</accession>
<dbReference type="Gene3D" id="2.40.160.130">
    <property type="entry name" value="Capsule assembly protein Wzi"/>
    <property type="match status" value="1"/>
</dbReference>
<accession>A0A0P1MX80</accession>
<protein>
    <submittedName>
        <fullName evidence="2">Capsule assembly protein Wzi</fullName>
    </submittedName>
</protein>
<reference evidence="2 3" key="2">
    <citation type="submission" date="2015-11" db="EMBL/GenBank/DDBJ databases">
        <authorList>
            <person name="Zhang Y."/>
            <person name="Guo Z."/>
        </authorList>
    </citation>
    <scope>NUCLEOTIDE SEQUENCE [LARGE SCALE GENOMIC DNA]</scope>
    <source>
        <strain evidence="2">JGI-4</strain>
    </source>
</reference>
<dbReference type="STRING" id="1633631.GCA_001442925_00016"/>
<dbReference type="RefSeq" id="WP_047133539.1">
    <property type="nucleotide sequence ID" value="NZ_CZVI01000007.1"/>
</dbReference>